<dbReference type="Proteomes" id="UP000275078">
    <property type="component" value="Unassembled WGS sequence"/>
</dbReference>
<accession>A0A3N4IR36</accession>
<gene>
    <name evidence="2" type="ORF">BJ508DRAFT_317657</name>
</gene>
<feature type="transmembrane region" description="Helical" evidence="1">
    <location>
        <begin position="384"/>
        <end position="406"/>
    </location>
</feature>
<dbReference type="AlphaFoldDB" id="A0A3N4IR36"/>
<name>A0A3N4IR36_ASCIM</name>
<keyword evidence="1" id="KW-1133">Transmembrane helix</keyword>
<keyword evidence="1" id="KW-0812">Transmembrane</keyword>
<keyword evidence="1" id="KW-0472">Membrane</keyword>
<sequence>MTKYSRIRETPSVLVAQFPTDGRTPFKQVLQATWAPFFALIVGICGMATSGHWWYENAPTFIALGAVVLRGSIAALLGVTLYQMLWKGLAAGDGSEAVTSRPGYSIFEVDSLHKASRMAVGIFIHPVLRLGWIIGALGLSAISLHQKTFNGSAIAHGGHAVRLKSGPSTAIKGAAMQAVVGKHALFQFTKENTTGTATFGPVTFLDIDCKIVATPGDSESLFPGQLDFAELDYYGTPANGNTENSNSVTAAIGTCSTHIASGSGNLAELTCIRDVFIDDHIPATNDIQDKPVGGEVGLLRAFLETFKGLASNEPAAEGRFDVGNIDNKKPYMPSDLLSHMQRVLWNTPLLIDFATTEPAMAAELTIPLRIQDERPIVVYVFNKLRIYITLGVLLLISVACILYLSLARCNSLGRLTRDSLIHSLTVAGPQGPAIKGACMAGLDDIVEKAGDERLLFGVLQREISLDKQKRHRCKTDVASGEG</sequence>
<feature type="transmembrane region" description="Helical" evidence="1">
    <location>
        <begin position="61"/>
        <end position="82"/>
    </location>
</feature>
<evidence type="ECO:0000256" key="1">
    <source>
        <dbReference type="SAM" id="Phobius"/>
    </source>
</evidence>
<dbReference type="EMBL" id="ML119661">
    <property type="protein sequence ID" value="RPA84044.1"/>
    <property type="molecule type" value="Genomic_DNA"/>
</dbReference>
<protein>
    <submittedName>
        <fullName evidence="2">Uncharacterized protein</fullName>
    </submittedName>
</protein>
<reference evidence="2 3" key="1">
    <citation type="journal article" date="2018" name="Nat. Ecol. Evol.">
        <title>Pezizomycetes genomes reveal the molecular basis of ectomycorrhizal truffle lifestyle.</title>
        <authorList>
            <person name="Murat C."/>
            <person name="Payen T."/>
            <person name="Noel B."/>
            <person name="Kuo A."/>
            <person name="Morin E."/>
            <person name="Chen J."/>
            <person name="Kohler A."/>
            <person name="Krizsan K."/>
            <person name="Balestrini R."/>
            <person name="Da Silva C."/>
            <person name="Montanini B."/>
            <person name="Hainaut M."/>
            <person name="Levati E."/>
            <person name="Barry K.W."/>
            <person name="Belfiori B."/>
            <person name="Cichocki N."/>
            <person name="Clum A."/>
            <person name="Dockter R.B."/>
            <person name="Fauchery L."/>
            <person name="Guy J."/>
            <person name="Iotti M."/>
            <person name="Le Tacon F."/>
            <person name="Lindquist E.A."/>
            <person name="Lipzen A."/>
            <person name="Malagnac F."/>
            <person name="Mello A."/>
            <person name="Molinier V."/>
            <person name="Miyauchi S."/>
            <person name="Poulain J."/>
            <person name="Riccioni C."/>
            <person name="Rubini A."/>
            <person name="Sitrit Y."/>
            <person name="Splivallo R."/>
            <person name="Traeger S."/>
            <person name="Wang M."/>
            <person name="Zifcakova L."/>
            <person name="Wipf D."/>
            <person name="Zambonelli A."/>
            <person name="Paolocci F."/>
            <person name="Nowrousian M."/>
            <person name="Ottonello S."/>
            <person name="Baldrian P."/>
            <person name="Spatafora J.W."/>
            <person name="Henrissat B."/>
            <person name="Nagy L.G."/>
            <person name="Aury J.M."/>
            <person name="Wincker P."/>
            <person name="Grigoriev I.V."/>
            <person name="Bonfante P."/>
            <person name="Martin F.M."/>
        </authorList>
    </citation>
    <scope>NUCLEOTIDE SEQUENCE [LARGE SCALE GENOMIC DNA]</scope>
    <source>
        <strain evidence="2 3">RN42</strain>
    </source>
</reference>
<evidence type="ECO:0000313" key="2">
    <source>
        <dbReference type="EMBL" id="RPA84044.1"/>
    </source>
</evidence>
<feature type="transmembrane region" description="Helical" evidence="1">
    <location>
        <begin position="33"/>
        <end position="55"/>
    </location>
</feature>
<organism evidence="2 3">
    <name type="scientific">Ascobolus immersus RN42</name>
    <dbReference type="NCBI Taxonomy" id="1160509"/>
    <lineage>
        <taxon>Eukaryota</taxon>
        <taxon>Fungi</taxon>
        <taxon>Dikarya</taxon>
        <taxon>Ascomycota</taxon>
        <taxon>Pezizomycotina</taxon>
        <taxon>Pezizomycetes</taxon>
        <taxon>Pezizales</taxon>
        <taxon>Ascobolaceae</taxon>
        <taxon>Ascobolus</taxon>
    </lineage>
</organism>
<evidence type="ECO:0000313" key="3">
    <source>
        <dbReference type="Proteomes" id="UP000275078"/>
    </source>
</evidence>
<proteinExistence type="predicted"/>
<dbReference type="OrthoDB" id="3478299at2759"/>
<keyword evidence="3" id="KW-1185">Reference proteome</keyword>